<dbReference type="WBParaSite" id="maker-uti_cns_0046929-snap-gene-0.2-mRNA-1">
    <property type="protein sequence ID" value="maker-uti_cns_0046929-snap-gene-0.2-mRNA-1"/>
    <property type="gene ID" value="maker-uti_cns_0046929-snap-gene-0.2"/>
</dbReference>
<evidence type="ECO:0000313" key="3">
    <source>
        <dbReference type="WBParaSite" id="maker-uti_cns_0045891-snap-gene-0.12-mRNA-1"/>
    </source>
</evidence>
<protein>
    <submittedName>
        <fullName evidence="3 4">Uncharacterized protein</fullName>
    </submittedName>
</protein>
<feature type="signal peptide" evidence="1">
    <location>
        <begin position="1"/>
        <end position="23"/>
    </location>
</feature>
<evidence type="ECO:0000256" key="1">
    <source>
        <dbReference type="SAM" id="SignalP"/>
    </source>
</evidence>
<accession>A0A1I8J5F2</accession>
<dbReference type="AlphaFoldDB" id="A0A1I8J5F2"/>
<organism evidence="2 3">
    <name type="scientific">Macrostomum lignano</name>
    <dbReference type="NCBI Taxonomy" id="282301"/>
    <lineage>
        <taxon>Eukaryota</taxon>
        <taxon>Metazoa</taxon>
        <taxon>Spiralia</taxon>
        <taxon>Lophotrochozoa</taxon>
        <taxon>Platyhelminthes</taxon>
        <taxon>Rhabditophora</taxon>
        <taxon>Macrostomorpha</taxon>
        <taxon>Macrostomida</taxon>
        <taxon>Macrostomidae</taxon>
        <taxon>Macrostomum</taxon>
    </lineage>
</organism>
<name>A0A1I8J5F2_9PLAT</name>
<keyword evidence="2" id="KW-1185">Reference proteome</keyword>
<sequence length="84" mass="8929">MAKSRSLLGSIAVIIALAASSQGAANYSFAVFWTRAGVAADLSGLYKDLFESKLRSSCPAAAHAALTFEEFPLPKWPPLELLES</sequence>
<evidence type="ECO:0000313" key="4">
    <source>
        <dbReference type="WBParaSite" id="maker-uti_cns_0046929-snap-gene-0.2-mRNA-1"/>
    </source>
</evidence>
<dbReference type="Proteomes" id="UP000095280">
    <property type="component" value="Unplaced"/>
</dbReference>
<feature type="chain" id="PRO_5009845896" evidence="1">
    <location>
        <begin position="24"/>
        <end position="84"/>
    </location>
</feature>
<evidence type="ECO:0000313" key="2">
    <source>
        <dbReference type="Proteomes" id="UP000095280"/>
    </source>
</evidence>
<dbReference type="WBParaSite" id="maker-uti_cns_0045891-snap-gene-0.12-mRNA-1">
    <property type="protein sequence ID" value="maker-uti_cns_0045891-snap-gene-0.12-mRNA-1"/>
    <property type="gene ID" value="maker-uti_cns_0045891-snap-gene-0.12"/>
</dbReference>
<reference evidence="3 4" key="1">
    <citation type="submission" date="2016-11" db="UniProtKB">
        <authorList>
            <consortium name="WormBaseParasite"/>
        </authorList>
    </citation>
    <scope>IDENTIFICATION</scope>
</reference>
<keyword evidence="1" id="KW-0732">Signal</keyword>
<proteinExistence type="predicted"/>